<proteinExistence type="predicted"/>
<evidence type="ECO:0000256" key="3">
    <source>
        <dbReference type="SAM" id="MobiDB-lite"/>
    </source>
</evidence>
<dbReference type="EMBL" id="JAEPCR010000039">
    <property type="protein sequence ID" value="MCG7978253.1"/>
    <property type="molecule type" value="Genomic_DNA"/>
</dbReference>
<protein>
    <submittedName>
        <fullName evidence="4">Terminase small subunit</fullName>
    </submittedName>
</protein>
<dbReference type="Pfam" id="PF03592">
    <property type="entry name" value="Terminase_2"/>
    <property type="match status" value="1"/>
</dbReference>
<sequence>MSALDELNPRQQIFCREYIIDFNGTRAAIDAGYSEKTASVQASRLLRNVKVQNALLKLIQERNERLRMTSDGVLERLTEESDAKFSDLLDEQGDIKKPKEWPHVWDRMVTSYKITERTDKEGNVTVTREIRKNENPRRLELIGKHIDVQAFRDRLQVVEGNDIVAMKAAQARAIAAQAEEDEDDWGKQDDIEQPEEEVESSTFADDLEAAQAKALASNQYDDEGEY</sequence>
<name>A0A9E4TTR7_9GAMM</name>
<dbReference type="InterPro" id="IPR005335">
    <property type="entry name" value="Terminase_ssu"/>
</dbReference>
<keyword evidence="1" id="KW-1188">Viral release from host cell</keyword>
<feature type="region of interest" description="Disordered" evidence="3">
    <location>
        <begin position="175"/>
        <end position="203"/>
    </location>
</feature>
<dbReference type="InterPro" id="IPR038713">
    <property type="entry name" value="Terminase_Gp1_N_sf"/>
</dbReference>
<dbReference type="AlphaFoldDB" id="A0A9E4TTR7"/>
<keyword evidence="2" id="KW-0231">Viral genome packaging</keyword>
<organism evidence="4 5">
    <name type="scientific">Candidatus Thiodiazotropha taylori</name>
    <dbReference type="NCBI Taxonomy" id="2792791"/>
    <lineage>
        <taxon>Bacteria</taxon>
        <taxon>Pseudomonadati</taxon>
        <taxon>Pseudomonadota</taxon>
        <taxon>Gammaproteobacteria</taxon>
        <taxon>Chromatiales</taxon>
        <taxon>Sedimenticolaceae</taxon>
        <taxon>Candidatus Thiodiazotropha</taxon>
    </lineage>
</organism>
<accession>A0A9E4TTR7</accession>
<evidence type="ECO:0000313" key="4">
    <source>
        <dbReference type="EMBL" id="MCG7978253.1"/>
    </source>
</evidence>
<evidence type="ECO:0000256" key="1">
    <source>
        <dbReference type="ARBA" id="ARBA00022612"/>
    </source>
</evidence>
<dbReference type="Gene3D" id="1.10.10.1400">
    <property type="entry name" value="Terminase, small subunit, N-terminal DNA-binding domain, HTH motif"/>
    <property type="match status" value="1"/>
</dbReference>
<dbReference type="GO" id="GO:0051276">
    <property type="term" value="P:chromosome organization"/>
    <property type="evidence" value="ECO:0007669"/>
    <property type="project" value="InterPro"/>
</dbReference>
<dbReference type="InterPro" id="IPR052404">
    <property type="entry name" value="SPP1-like_terminase"/>
</dbReference>
<evidence type="ECO:0000313" key="5">
    <source>
        <dbReference type="Proteomes" id="UP000886674"/>
    </source>
</evidence>
<comment type="caution">
    <text evidence="4">The sequence shown here is derived from an EMBL/GenBank/DDBJ whole genome shotgun (WGS) entry which is preliminary data.</text>
</comment>
<reference evidence="4" key="1">
    <citation type="journal article" date="2021" name="Proc. Natl. Acad. Sci. U.S.A.">
        <title>Global biogeography of chemosynthetic symbionts reveals both localized and globally distributed symbiont groups. .</title>
        <authorList>
            <person name="Osvatic J.T."/>
            <person name="Wilkins L.G.E."/>
            <person name="Leibrecht L."/>
            <person name="Leray M."/>
            <person name="Zauner S."/>
            <person name="Polzin J."/>
            <person name="Camacho Y."/>
            <person name="Gros O."/>
            <person name="van Gils J.A."/>
            <person name="Eisen J.A."/>
            <person name="Petersen J.M."/>
            <person name="Yuen B."/>
        </authorList>
    </citation>
    <scope>NUCLEOTIDE SEQUENCE</scope>
    <source>
        <strain evidence="4">MAGclacostrist055</strain>
    </source>
</reference>
<dbReference type="Proteomes" id="UP000886674">
    <property type="component" value="Unassembled WGS sequence"/>
</dbReference>
<gene>
    <name evidence="4" type="ORF">JAY77_08900</name>
</gene>
<dbReference type="PANTHER" id="PTHR41328">
    <property type="entry name" value="TERMINASE SMALL SUBUNIT-RELATED"/>
    <property type="match status" value="1"/>
</dbReference>
<evidence type="ECO:0000256" key="2">
    <source>
        <dbReference type="ARBA" id="ARBA00023219"/>
    </source>
</evidence>
<dbReference type="PANTHER" id="PTHR41328:SF2">
    <property type="entry name" value="TERMINASE SMALL SUBUNIT"/>
    <property type="match status" value="1"/>
</dbReference>